<keyword evidence="3" id="KW-1185">Reference proteome</keyword>
<keyword evidence="1" id="KW-1133">Transmembrane helix</keyword>
<feature type="transmembrane region" description="Helical" evidence="1">
    <location>
        <begin position="67"/>
        <end position="95"/>
    </location>
</feature>
<feature type="transmembrane region" description="Helical" evidence="1">
    <location>
        <begin position="228"/>
        <end position="252"/>
    </location>
</feature>
<reference evidence="2 3" key="1">
    <citation type="journal article" date="2015" name="Stand. Genomic Sci.">
        <title>Complete genome sequence of and proposal of Thermofilum uzonense sp. nov. a novel hyperthermophilic crenarchaeon and emended description of the genus Thermofilum.</title>
        <authorList>
            <person name="Toshchakov S.V."/>
            <person name="Korzhenkov A.A."/>
            <person name="Samarov N.I."/>
            <person name="Mazunin I.O."/>
            <person name="Mozhey O.I."/>
            <person name="Shmyr I.S."/>
            <person name="Derbikova K.S."/>
            <person name="Taranov E.A."/>
            <person name="Dominova I.N."/>
            <person name="Bonch-Osmolovskaya E.A."/>
            <person name="Patrushev M.V."/>
            <person name="Podosokorskaya O.A."/>
            <person name="Kublanov I.V."/>
        </authorList>
    </citation>
    <scope>NUCLEOTIDE SEQUENCE [LARGE SCALE GENOMIC DNA]</scope>
    <source>
        <strain evidence="2 3">1807-2</strain>
    </source>
</reference>
<feature type="transmembrane region" description="Helical" evidence="1">
    <location>
        <begin position="203"/>
        <end position="222"/>
    </location>
</feature>
<accession>A0A0F7FH19</accession>
<feature type="transmembrane region" description="Helical" evidence="1">
    <location>
        <begin position="24"/>
        <end position="47"/>
    </location>
</feature>
<sequence length="267" mass="29000">MQVLQADDYRYGLNLLKKYSEISIISYVLEVISSIFLAPYTMLLYSLTAYATSQHILEEIMASLQRYLVLSVIGGVLALVGFVLGLIAILFYLIPSAGRLAKWSSTLSTPSKLLKYGYYAGFIFGAISATLIILAVITSNGTTPLPGMIVKHPSAREGYQGLLVIIILGLVATLLVMGLGMLLGWVGMIMFLLELGSLTKEGLFKAVAILDVLSSGLSFVNIRVRPPYANPVAIILFLLLFPAIRLTTLLLLRKATLKVLSVEAVQP</sequence>
<dbReference type="KEGG" id="thf:MA03_03635"/>
<protein>
    <submittedName>
        <fullName evidence="2">Uncharacterized protein</fullName>
    </submittedName>
</protein>
<dbReference type="AlphaFoldDB" id="A0A0F7FH19"/>
<dbReference type="STRING" id="1550241.MA03_03635"/>
<keyword evidence="1" id="KW-0812">Transmembrane</keyword>
<feature type="transmembrane region" description="Helical" evidence="1">
    <location>
        <begin position="158"/>
        <end position="191"/>
    </location>
</feature>
<keyword evidence="1" id="KW-0472">Membrane</keyword>
<dbReference type="HOGENOM" id="CLU_091236_0_0_2"/>
<dbReference type="PATRIC" id="fig|1550241.5.peg.769"/>
<organism evidence="2 3">
    <name type="scientific">Infirmifilum uzonense</name>
    <dbReference type="NCBI Taxonomy" id="1550241"/>
    <lineage>
        <taxon>Archaea</taxon>
        <taxon>Thermoproteota</taxon>
        <taxon>Thermoprotei</taxon>
        <taxon>Thermofilales</taxon>
        <taxon>Thermofilaceae</taxon>
        <taxon>Infirmifilum</taxon>
    </lineage>
</organism>
<evidence type="ECO:0000313" key="3">
    <source>
        <dbReference type="Proteomes" id="UP000067434"/>
    </source>
</evidence>
<evidence type="ECO:0000313" key="2">
    <source>
        <dbReference type="EMBL" id="AKG38555.1"/>
    </source>
</evidence>
<dbReference type="GeneID" id="25401292"/>
<dbReference type="EMBL" id="CP009961">
    <property type="protein sequence ID" value="AKG38555.1"/>
    <property type="molecule type" value="Genomic_DNA"/>
</dbReference>
<dbReference type="Proteomes" id="UP000067434">
    <property type="component" value="Chromosome"/>
</dbReference>
<feature type="transmembrane region" description="Helical" evidence="1">
    <location>
        <begin position="116"/>
        <end position="138"/>
    </location>
</feature>
<dbReference type="RefSeq" id="WP_052883975.1">
    <property type="nucleotide sequence ID" value="NZ_CP009961.1"/>
</dbReference>
<gene>
    <name evidence="2" type="ORF">MA03_03635</name>
</gene>
<proteinExistence type="predicted"/>
<name>A0A0F7FH19_9CREN</name>
<evidence type="ECO:0000256" key="1">
    <source>
        <dbReference type="SAM" id="Phobius"/>
    </source>
</evidence>